<dbReference type="InterPro" id="IPR005746">
    <property type="entry name" value="Thioredoxin"/>
</dbReference>
<evidence type="ECO:0000256" key="5">
    <source>
        <dbReference type="ARBA" id="ARBA00023284"/>
    </source>
</evidence>
<dbReference type="RefSeq" id="WP_117606220.1">
    <property type="nucleotide sequence ID" value="NZ_QSVB01000004.1"/>
</dbReference>
<evidence type="ECO:0000313" key="10">
    <source>
        <dbReference type="Proteomes" id="UP000260841"/>
    </source>
</evidence>
<dbReference type="EMBL" id="QSVB01000004">
    <property type="protein sequence ID" value="RGN92072.1"/>
    <property type="molecule type" value="Genomic_DNA"/>
</dbReference>
<dbReference type="Proteomes" id="UP000260841">
    <property type="component" value="Unassembled WGS sequence"/>
</dbReference>
<dbReference type="Pfam" id="PF00085">
    <property type="entry name" value="Thioredoxin"/>
    <property type="match status" value="1"/>
</dbReference>
<proteinExistence type="inferred from homology"/>
<evidence type="ECO:0000256" key="4">
    <source>
        <dbReference type="ARBA" id="ARBA00023157"/>
    </source>
</evidence>
<dbReference type="PANTHER" id="PTHR45663">
    <property type="entry name" value="GEO12009P1"/>
    <property type="match status" value="1"/>
</dbReference>
<accession>A0A3E5ET47</accession>
<keyword evidence="5 7" id="KW-0676">Redox-active center</keyword>
<evidence type="ECO:0000256" key="7">
    <source>
        <dbReference type="PIRSR" id="PIRSR000077-4"/>
    </source>
</evidence>
<feature type="domain" description="Thioredoxin" evidence="8">
    <location>
        <begin position="1"/>
        <end position="105"/>
    </location>
</feature>
<keyword evidence="3" id="KW-0249">Electron transport</keyword>
<name>A0A3E5ET47_9FIRM</name>
<evidence type="ECO:0000256" key="6">
    <source>
        <dbReference type="PIRNR" id="PIRNR000077"/>
    </source>
</evidence>
<keyword evidence="2" id="KW-0813">Transport</keyword>
<dbReference type="InterPro" id="IPR013766">
    <property type="entry name" value="Thioredoxin_domain"/>
</dbReference>
<protein>
    <recommendedName>
        <fullName evidence="6">Thioredoxin</fullName>
    </recommendedName>
</protein>
<evidence type="ECO:0000256" key="2">
    <source>
        <dbReference type="ARBA" id="ARBA00022448"/>
    </source>
</evidence>
<sequence>MLHLTAKNFQIEVKDTSLPVVVMFYAIWCGKCAMMKPVVEDIEKKYAGKIKFCEVEIEESAVLAAEYAPEIVPTFVLFKDKKSVGVIGGMVDEHTFESRMLEILS</sequence>
<dbReference type="AlphaFoldDB" id="A0A3E5ET47"/>
<comment type="caution">
    <text evidence="9">The sequence shown here is derived from an EMBL/GenBank/DDBJ whole genome shotgun (WGS) entry which is preliminary data.</text>
</comment>
<organism evidence="9 10">
    <name type="scientific">Dorea formicigenerans</name>
    <dbReference type="NCBI Taxonomy" id="39486"/>
    <lineage>
        <taxon>Bacteria</taxon>
        <taxon>Bacillati</taxon>
        <taxon>Bacillota</taxon>
        <taxon>Clostridia</taxon>
        <taxon>Lachnospirales</taxon>
        <taxon>Lachnospiraceae</taxon>
        <taxon>Dorea</taxon>
    </lineage>
</organism>
<dbReference type="GO" id="GO:0015035">
    <property type="term" value="F:protein-disulfide reductase activity"/>
    <property type="evidence" value="ECO:0007669"/>
    <property type="project" value="InterPro"/>
</dbReference>
<gene>
    <name evidence="9" type="ORF">DXB36_05485</name>
</gene>
<evidence type="ECO:0000313" key="9">
    <source>
        <dbReference type="EMBL" id="RGN92072.1"/>
    </source>
</evidence>
<evidence type="ECO:0000256" key="1">
    <source>
        <dbReference type="ARBA" id="ARBA00008987"/>
    </source>
</evidence>
<evidence type="ECO:0000256" key="3">
    <source>
        <dbReference type="ARBA" id="ARBA00022982"/>
    </source>
</evidence>
<dbReference type="GO" id="GO:0005737">
    <property type="term" value="C:cytoplasm"/>
    <property type="evidence" value="ECO:0007669"/>
    <property type="project" value="TreeGrafter"/>
</dbReference>
<dbReference type="PROSITE" id="PS51352">
    <property type="entry name" value="THIOREDOXIN_2"/>
    <property type="match status" value="1"/>
</dbReference>
<dbReference type="PANTHER" id="PTHR45663:SF11">
    <property type="entry name" value="GEO12009P1"/>
    <property type="match status" value="1"/>
</dbReference>
<dbReference type="CDD" id="cd02947">
    <property type="entry name" value="TRX_family"/>
    <property type="match status" value="1"/>
</dbReference>
<dbReference type="InterPro" id="IPR036249">
    <property type="entry name" value="Thioredoxin-like_sf"/>
</dbReference>
<dbReference type="Gene3D" id="3.40.30.10">
    <property type="entry name" value="Glutaredoxin"/>
    <property type="match status" value="1"/>
</dbReference>
<dbReference type="SUPFAM" id="SSF52833">
    <property type="entry name" value="Thioredoxin-like"/>
    <property type="match status" value="1"/>
</dbReference>
<comment type="similarity">
    <text evidence="1 6">Belongs to the thioredoxin family.</text>
</comment>
<evidence type="ECO:0000259" key="8">
    <source>
        <dbReference type="PROSITE" id="PS51352"/>
    </source>
</evidence>
<feature type="disulfide bond" description="Redox-active" evidence="7">
    <location>
        <begin position="29"/>
        <end position="32"/>
    </location>
</feature>
<reference evidence="9 10" key="1">
    <citation type="submission" date="2018-08" db="EMBL/GenBank/DDBJ databases">
        <title>A genome reference for cultivated species of the human gut microbiota.</title>
        <authorList>
            <person name="Zou Y."/>
            <person name="Xue W."/>
            <person name="Luo G."/>
        </authorList>
    </citation>
    <scope>NUCLEOTIDE SEQUENCE [LARGE SCALE GENOMIC DNA]</scope>
    <source>
        <strain evidence="9 10">OM03-2</strain>
    </source>
</reference>
<keyword evidence="4 7" id="KW-1015">Disulfide bond</keyword>
<dbReference type="PIRSF" id="PIRSF000077">
    <property type="entry name" value="Thioredoxin"/>
    <property type="match status" value="1"/>
</dbReference>